<comment type="caution">
    <text evidence="2">The sequence shown here is derived from an EMBL/GenBank/DDBJ whole genome shotgun (WGS) entry which is preliminary data.</text>
</comment>
<gene>
    <name evidence="2" type="ORF">EYF80_027784</name>
</gene>
<evidence type="ECO:0000256" key="1">
    <source>
        <dbReference type="SAM" id="MobiDB-lite"/>
    </source>
</evidence>
<dbReference type="Proteomes" id="UP000314294">
    <property type="component" value="Unassembled WGS sequence"/>
</dbReference>
<evidence type="ECO:0000313" key="2">
    <source>
        <dbReference type="EMBL" id="TNN61949.1"/>
    </source>
</evidence>
<dbReference type="EMBL" id="SRLO01000304">
    <property type="protein sequence ID" value="TNN61949.1"/>
    <property type="molecule type" value="Genomic_DNA"/>
</dbReference>
<accession>A0A4Z2H810</accession>
<feature type="region of interest" description="Disordered" evidence="1">
    <location>
        <begin position="1"/>
        <end position="31"/>
    </location>
</feature>
<evidence type="ECO:0000313" key="3">
    <source>
        <dbReference type="Proteomes" id="UP000314294"/>
    </source>
</evidence>
<feature type="compositionally biased region" description="Basic and acidic residues" evidence="1">
    <location>
        <begin position="1"/>
        <end position="12"/>
    </location>
</feature>
<proteinExistence type="predicted"/>
<name>A0A4Z2H810_9TELE</name>
<feature type="compositionally biased region" description="Acidic residues" evidence="1">
    <location>
        <begin position="14"/>
        <end position="27"/>
    </location>
</feature>
<keyword evidence="3" id="KW-1185">Reference proteome</keyword>
<protein>
    <submittedName>
        <fullName evidence="2">Uncharacterized protein</fullName>
    </submittedName>
</protein>
<reference evidence="2 3" key="1">
    <citation type="submission" date="2019-03" db="EMBL/GenBank/DDBJ databases">
        <title>First draft genome of Liparis tanakae, snailfish: a comprehensive survey of snailfish specific genes.</title>
        <authorList>
            <person name="Kim W."/>
            <person name="Song I."/>
            <person name="Jeong J.-H."/>
            <person name="Kim D."/>
            <person name="Kim S."/>
            <person name="Ryu S."/>
            <person name="Song J.Y."/>
            <person name="Lee S.K."/>
        </authorList>
    </citation>
    <scope>NUCLEOTIDE SEQUENCE [LARGE SCALE GENOMIC DNA]</scope>
    <source>
        <tissue evidence="2">Muscle</tissue>
    </source>
</reference>
<sequence>MTAGDKAEKIAGADEADEADDEDDDNDACSSVRTRSPTLFQRCISLMTMGLLKSTSWKPVTLAPPCMKRSRQCVPAELQ</sequence>
<dbReference type="AlphaFoldDB" id="A0A4Z2H810"/>
<organism evidence="2 3">
    <name type="scientific">Liparis tanakae</name>
    <name type="common">Tanaka's snailfish</name>
    <dbReference type="NCBI Taxonomy" id="230148"/>
    <lineage>
        <taxon>Eukaryota</taxon>
        <taxon>Metazoa</taxon>
        <taxon>Chordata</taxon>
        <taxon>Craniata</taxon>
        <taxon>Vertebrata</taxon>
        <taxon>Euteleostomi</taxon>
        <taxon>Actinopterygii</taxon>
        <taxon>Neopterygii</taxon>
        <taxon>Teleostei</taxon>
        <taxon>Neoteleostei</taxon>
        <taxon>Acanthomorphata</taxon>
        <taxon>Eupercaria</taxon>
        <taxon>Perciformes</taxon>
        <taxon>Cottioidei</taxon>
        <taxon>Cottales</taxon>
        <taxon>Liparidae</taxon>
        <taxon>Liparis</taxon>
    </lineage>
</organism>